<gene>
    <name evidence="4" type="ORF">IAD20_01320</name>
</gene>
<dbReference type="CDD" id="cd00761">
    <property type="entry name" value="Glyco_tranf_GTA_type"/>
    <property type="match status" value="1"/>
</dbReference>
<keyword evidence="2" id="KW-0808">Transferase</keyword>
<dbReference type="SUPFAM" id="SSF53448">
    <property type="entry name" value="Nucleotide-diphospho-sugar transferases"/>
    <property type="match status" value="1"/>
</dbReference>
<reference evidence="4" key="1">
    <citation type="submission" date="2020-10" db="EMBL/GenBank/DDBJ databases">
        <authorList>
            <person name="Gilroy R."/>
        </authorList>
    </citation>
    <scope>NUCLEOTIDE SEQUENCE</scope>
    <source>
        <strain evidence="4">ChiW3-316</strain>
    </source>
</reference>
<proteinExistence type="predicted"/>
<dbReference type="PANTHER" id="PTHR22916">
    <property type="entry name" value="GLYCOSYLTRANSFERASE"/>
    <property type="match status" value="1"/>
</dbReference>
<sequence length="351" mass="41567">MQISIIIPIYKVEKYLRECLESIKTQNFQDYEVLMINDGSPDNSEVICKEFAAGDARFKYIRQENQGVSAARNKGLSQARGKYVYFMDPDDTFSPDFLEALYNEAEAGGADIVLNNSVLIGLSPRKVLQLKDIPNGCYDADIRNYFVDGYLWYKLFRKETIDRAQIAFLPGCRFREDELFGMMLYPYCRKFSVIRQGYYYYRQHGESALASVLKNRKAYSETIARNLETIFRFYKERGLDEYFPIALRLLPYFHEWHNPRHYWQTMQQLNMHLDLEKWRDSLPIHLRLSLLPQSYPAFRLRMFWLYGSGELKKIRKQMLSVKLSKKHKLIRILGITLLEKDNRDIKNKKIA</sequence>
<keyword evidence="1" id="KW-0328">Glycosyltransferase</keyword>
<accession>A0A9D1SAR3</accession>
<comment type="caution">
    <text evidence="4">The sequence shown here is derived from an EMBL/GenBank/DDBJ whole genome shotgun (WGS) entry which is preliminary data.</text>
</comment>
<dbReference type="InterPro" id="IPR029044">
    <property type="entry name" value="Nucleotide-diphossugar_trans"/>
</dbReference>
<dbReference type="EMBL" id="DVNC01000014">
    <property type="protein sequence ID" value="HIU52703.1"/>
    <property type="molecule type" value="Genomic_DNA"/>
</dbReference>
<protein>
    <submittedName>
        <fullName evidence="4">Glycosyltransferase family 2 protein</fullName>
    </submittedName>
</protein>
<feature type="domain" description="Glycosyltransferase 2-like" evidence="3">
    <location>
        <begin position="4"/>
        <end position="125"/>
    </location>
</feature>
<dbReference type="AlphaFoldDB" id="A0A9D1SAR3"/>
<dbReference type="Proteomes" id="UP000824107">
    <property type="component" value="Unassembled WGS sequence"/>
</dbReference>
<evidence type="ECO:0000313" key="4">
    <source>
        <dbReference type="EMBL" id="HIU52703.1"/>
    </source>
</evidence>
<dbReference type="Gene3D" id="3.90.550.10">
    <property type="entry name" value="Spore Coat Polysaccharide Biosynthesis Protein SpsA, Chain A"/>
    <property type="match status" value="1"/>
</dbReference>
<dbReference type="InterPro" id="IPR001173">
    <property type="entry name" value="Glyco_trans_2-like"/>
</dbReference>
<evidence type="ECO:0000256" key="1">
    <source>
        <dbReference type="ARBA" id="ARBA00022676"/>
    </source>
</evidence>
<reference evidence="4" key="2">
    <citation type="journal article" date="2021" name="PeerJ">
        <title>Extensive microbial diversity within the chicken gut microbiome revealed by metagenomics and culture.</title>
        <authorList>
            <person name="Gilroy R."/>
            <person name="Ravi A."/>
            <person name="Getino M."/>
            <person name="Pursley I."/>
            <person name="Horton D.L."/>
            <person name="Alikhan N.F."/>
            <person name="Baker D."/>
            <person name="Gharbi K."/>
            <person name="Hall N."/>
            <person name="Watson M."/>
            <person name="Adriaenssens E.M."/>
            <person name="Foster-Nyarko E."/>
            <person name="Jarju S."/>
            <person name="Secka A."/>
            <person name="Antonio M."/>
            <person name="Oren A."/>
            <person name="Chaudhuri R.R."/>
            <person name="La Ragione R."/>
            <person name="Hildebrand F."/>
            <person name="Pallen M.J."/>
        </authorList>
    </citation>
    <scope>NUCLEOTIDE SEQUENCE</scope>
    <source>
        <strain evidence="4">ChiW3-316</strain>
    </source>
</reference>
<dbReference type="PANTHER" id="PTHR22916:SF51">
    <property type="entry name" value="GLYCOSYLTRANSFERASE EPSH-RELATED"/>
    <property type="match status" value="1"/>
</dbReference>
<name>A0A9D1SAR3_9PROT</name>
<dbReference type="GO" id="GO:0016758">
    <property type="term" value="F:hexosyltransferase activity"/>
    <property type="evidence" value="ECO:0007669"/>
    <property type="project" value="UniProtKB-ARBA"/>
</dbReference>
<evidence type="ECO:0000313" key="5">
    <source>
        <dbReference type="Proteomes" id="UP000824107"/>
    </source>
</evidence>
<dbReference type="Pfam" id="PF00535">
    <property type="entry name" value="Glycos_transf_2"/>
    <property type="match status" value="1"/>
</dbReference>
<evidence type="ECO:0000259" key="3">
    <source>
        <dbReference type="Pfam" id="PF00535"/>
    </source>
</evidence>
<evidence type="ECO:0000256" key="2">
    <source>
        <dbReference type="ARBA" id="ARBA00022679"/>
    </source>
</evidence>
<organism evidence="4 5">
    <name type="scientific">Candidatus Scatocola faecipullorum</name>
    <dbReference type="NCBI Taxonomy" id="2840917"/>
    <lineage>
        <taxon>Bacteria</taxon>
        <taxon>Pseudomonadati</taxon>
        <taxon>Pseudomonadota</taxon>
        <taxon>Alphaproteobacteria</taxon>
        <taxon>Rhodospirillales</taxon>
        <taxon>Rhodospirillaceae</taxon>
        <taxon>Rhodospirillaceae incertae sedis</taxon>
        <taxon>Candidatus Scatocola</taxon>
    </lineage>
</organism>